<dbReference type="Proteomes" id="UP000469346">
    <property type="component" value="Unassembled WGS sequence"/>
</dbReference>
<dbReference type="EMBL" id="JAAGRR010000095">
    <property type="protein sequence ID" value="NDY42883.1"/>
    <property type="molecule type" value="Genomic_DNA"/>
</dbReference>
<keyword evidence="7" id="KW-0969">Cilium</keyword>
<proteinExistence type="inferred from homology"/>
<reference evidence="7 8" key="1">
    <citation type="submission" date="2020-02" db="EMBL/GenBank/DDBJ databases">
        <title>Comparative genomics of sulfur disproportionating microorganisms.</title>
        <authorList>
            <person name="Ward L.M."/>
            <person name="Bertran E."/>
            <person name="Johnston D.T."/>
        </authorList>
    </citation>
    <scope>NUCLEOTIDE SEQUENCE [LARGE SCALE GENOMIC DNA]</scope>
    <source>
        <strain evidence="7 8">DSM 100025</strain>
    </source>
</reference>
<keyword evidence="7" id="KW-0966">Cell projection</keyword>
<dbReference type="HAMAP" id="MF_00724">
    <property type="entry name" value="FliE"/>
    <property type="match status" value="1"/>
</dbReference>
<name>A0A6N9TS03_DISTH</name>
<feature type="region of interest" description="Disordered" evidence="6">
    <location>
        <begin position="1"/>
        <end position="22"/>
    </location>
</feature>
<keyword evidence="3 4" id="KW-0975">Bacterial flagellum</keyword>
<protein>
    <recommendedName>
        <fullName evidence="4 5">Flagellar hook-basal body complex protein FliE</fullName>
    </recommendedName>
</protein>
<evidence type="ECO:0000256" key="1">
    <source>
        <dbReference type="ARBA" id="ARBA00004117"/>
    </source>
</evidence>
<gene>
    <name evidence="4 7" type="primary">fliE</name>
    <name evidence="7" type="ORF">G3N55_08505</name>
</gene>
<evidence type="ECO:0000313" key="7">
    <source>
        <dbReference type="EMBL" id="NDY42883.1"/>
    </source>
</evidence>
<feature type="compositionally biased region" description="Low complexity" evidence="6">
    <location>
        <begin position="9"/>
        <end position="18"/>
    </location>
</feature>
<dbReference type="GO" id="GO:0009425">
    <property type="term" value="C:bacterial-type flagellum basal body"/>
    <property type="evidence" value="ECO:0007669"/>
    <property type="project" value="UniProtKB-SubCell"/>
</dbReference>
<dbReference type="Pfam" id="PF02049">
    <property type="entry name" value="FliE"/>
    <property type="match status" value="1"/>
</dbReference>
<dbReference type="InterPro" id="IPR001624">
    <property type="entry name" value="FliE"/>
</dbReference>
<evidence type="ECO:0000313" key="8">
    <source>
        <dbReference type="Proteomes" id="UP000469346"/>
    </source>
</evidence>
<dbReference type="AlphaFoldDB" id="A0A6N9TS03"/>
<evidence type="ECO:0000256" key="5">
    <source>
        <dbReference type="NCBIfam" id="TIGR00205"/>
    </source>
</evidence>
<evidence type="ECO:0000256" key="6">
    <source>
        <dbReference type="SAM" id="MobiDB-lite"/>
    </source>
</evidence>
<dbReference type="GO" id="GO:0071973">
    <property type="term" value="P:bacterial-type flagellum-dependent cell motility"/>
    <property type="evidence" value="ECO:0007669"/>
    <property type="project" value="InterPro"/>
</dbReference>
<dbReference type="NCBIfam" id="TIGR00205">
    <property type="entry name" value="fliE"/>
    <property type="match status" value="1"/>
</dbReference>
<evidence type="ECO:0000256" key="4">
    <source>
        <dbReference type="HAMAP-Rule" id="MF_00724"/>
    </source>
</evidence>
<evidence type="ECO:0000256" key="3">
    <source>
        <dbReference type="ARBA" id="ARBA00023143"/>
    </source>
</evidence>
<dbReference type="PRINTS" id="PR01006">
    <property type="entry name" value="FLGHOOKFLIE"/>
</dbReference>
<comment type="similarity">
    <text evidence="2 4">Belongs to the FliE family.</text>
</comment>
<comment type="subcellular location">
    <subcellularLocation>
        <location evidence="1 4">Bacterial flagellum basal body</location>
    </subcellularLocation>
</comment>
<organism evidence="7 8">
    <name type="scientific">Dissulfurirhabdus thermomarina</name>
    <dbReference type="NCBI Taxonomy" id="1765737"/>
    <lineage>
        <taxon>Bacteria</taxon>
        <taxon>Deltaproteobacteria</taxon>
        <taxon>Dissulfurirhabdaceae</taxon>
        <taxon>Dissulfurirhabdus</taxon>
    </lineage>
</organism>
<sequence>MKIDPTLPAAAGPAGAEAGARKAGGGFADMLEHAVEKVNRSLLEADDLRRRLAAGEPVDVARTMIATTKAGLSLRLLLQVRNKVVSAYEEIMRIQP</sequence>
<evidence type="ECO:0000256" key="2">
    <source>
        <dbReference type="ARBA" id="ARBA00009272"/>
    </source>
</evidence>
<dbReference type="GO" id="GO:0005198">
    <property type="term" value="F:structural molecule activity"/>
    <property type="evidence" value="ECO:0007669"/>
    <property type="project" value="UniProtKB-UniRule"/>
</dbReference>
<keyword evidence="8" id="KW-1185">Reference proteome</keyword>
<dbReference type="GO" id="GO:0003774">
    <property type="term" value="F:cytoskeletal motor activity"/>
    <property type="evidence" value="ECO:0007669"/>
    <property type="project" value="InterPro"/>
</dbReference>
<accession>A0A6N9TS03</accession>
<dbReference type="PANTHER" id="PTHR34653">
    <property type="match status" value="1"/>
</dbReference>
<dbReference type="RefSeq" id="WP_163299011.1">
    <property type="nucleotide sequence ID" value="NZ_JAAGRR010000095.1"/>
</dbReference>
<dbReference type="PANTHER" id="PTHR34653:SF1">
    <property type="entry name" value="FLAGELLAR HOOK-BASAL BODY COMPLEX PROTEIN FLIE"/>
    <property type="match status" value="1"/>
</dbReference>
<keyword evidence="7" id="KW-0282">Flagellum</keyword>
<comment type="caution">
    <text evidence="7">The sequence shown here is derived from an EMBL/GenBank/DDBJ whole genome shotgun (WGS) entry which is preliminary data.</text>
</comment>